<dbReference type="InterPro" id="IPR050553">
    <property type="entry name" value="Thioredoxin_ResA/DsbE_sf"/>
</dbReference>
<organism evidence="2 3">
    <name type="scientific">Campylobacter anatolicus</name>
    <dbReference type="NCBI Taxonomy" id="2829105"/>
    <lineage>
        <taxon>Bacteria</taxon>
        <taxon>Pseudomonadati</taxon>
        <taxon>Campylobacterota</taxon>
        <taxon>Epsilonproteobacteria</taxon>
        <taxon>Campylobacterales</taxon>
        <taxon>Campylobacteraceae</taxon>
        <taxon>Campylobacter</taxon>
    </lineage>
</organism>
<evidence type="ECO:0000313" key="2">
    <source>
        <dbReference type="EMBL" id="MBR8463670.1"/>
    </source>
</evidence>
<dbReference type="InterPro" id="IPR036249">
    <property type="entry name" value="Thioredoxin-like_sf"/>
</dbReference>
<gene>
    <name evidence="2" type="ORF">KDD93_03660</name>
</gene>
<protein>
    <submittedName>
        <fullName evidence="2">TlpA family protein disulfide reductase</fullName>
    </submittedName>
</protein>
<dbReference type="Pfam" id="PF00578">
    <property type="entry name" value="AhpC-TSA"/>
    <property type="match status" value="1"/>
</dbReference>
<dbReference type="PANTHER" id="PTHR42852:SF13">
    <property type="entry name" value="PROTEIN DIPZ"/>
    <property type="match status" value="1"/>
</dbReference>
<comment type="caution">
    <text evidence="2">The sequence shown here is derived from an EMBL/GenBank/DDBJ whole genome shotgun (WGS) entry which is preliminary data.</text>
</comment>
<dbReference type="PANTHER" id="PTHR42852">
    <property type="entry name" value="THIOL:DISULFIDE INTERCHANGE PROTEIN DSBE"/>
    <property type="match status" value="1"/>
</dbReference>
<dbReference type="RefSeq" id="WP_212141781.1">
    <property type="nucleotide sequence ID" value="NZ_JAGSSW010000003.1"/>
</dbReference>
<dbReference type="PROSITE" id="PS51352">
    <property type="entry name" value="THIOREDOXIN_2"/>
    <property type="match status" value="1"/>
</dbReference>
<dbReference type="Gene3D" id="3.40.30.10">
    <property type="entry name" value="Glutaredoxin"/>
    <property type="match status" value="1"/>
</dbReference>
<dbReference type="InterPro" id="IPR000866">
    <property type="entry name" value="AhpC/TSA"/>
</dbReference>
<dbReference type="InterPro" id="IPR013766">
    <property type="entry name" value="Thioredoxin_domain"/>
</dbReference>
<dbReference type="EMBL" id="JAGSSW010000003">
    <property type="protein sequence ID" value="MBR8463670.1"/>
    <property type="molecule type" value="Genomic_DNA"/>
</dbReference>
<name>A0ABS5HI24_9BACT</name>
<accession>A0ABS5HI24</accession>
<dbReference type="SUPFAM" id="SSF52833">
    <property type="entry name" value="Thioredoxin-like"/>
    <property type="match status" value="1"/>
</dbReference>
<keyword evidence="3" id="KW-1185">Reference proteome</keyword>
<evidence type="ECO:0000313" key="3">
    <source>
        <dbReference type="Proteomes" id="UP000682951"/>
    </source>
</evidence>
<feature type="domain" description="Thioredoxin" evidence="1">
    <location>
        <begin position="48"/>
        <end position="196"/>
    </location>
</feature>
<dbReference type="Proteomes" id="UP000682951">
    <property type="component" value="Unassembled WGS sequence"/>
</dbReference>
<proteinExistence type="predicted"/>
<reference evidence="2 3" key="1">
    <citation type="submission" date="2021-04" db="EMBL/GenBank/DDBJ databases">
        <title>Molecular and phenotypic characterization and identification of bacterial isolates recovered from the Anatolian ground squirrels (Spermophilus xanthoprymnus) and which have the potential to form a new species in the Campylobacter genus.</title>
        <authorList>
            <person name="Aydin F."/>
            <person name="Abay S."/>
            <person name="Kayman T."/>
            <person name="Karakaya E."/>
            <person name="Mustak H.K."/>
            <person name="Mustak I.B."/>
            <person name="Bilgin N."/>
            <person name="Duzler A."/>
            <person name="Sahin O."/>
            <person name="Guran O."/>
            <person name="Saticioglu I.B."/>
        </authorList>
    </citation>
    <scope>NUCLEOTIDE SEQUENCE [LARGE SCALE GENOMIC DNA]</scope>
    <source>
        <strain evidence="3">faydin-G24</strain>
    </source>
</reference>
<evidence type="ECO:0000259" key="1">
    <source>
        <dbReference type="PROSITE" id="PS51352"/>
    </source>
</evidence>
<dbReference type="PROSITE" id="PS51257">
    <property type="entry name" value="PROKAR_LIPOPROTEIN"/>
    <property type="match status" value="1"/>
</dbReference>
<sequence length="200" mass="22459">MKFKLSIITFLCLITLVGCDKNSENSQNLDTSKSENQNLTESNTIQAKKNEIQNKKFELTLLNGKKVALQQNGDNFDINYEGDTEKKATLFVFFATWCPPCKAEIPHLNNLSEKFKEDLNIIAILLENKSDAEILEFAKTYNIKYDISVGDANYILEKAVGGVDGLPSSIMYNVKGEYVIGYKGLVPEEMLESDILKAIK</sequence>
<dbReference type="CDD" id="cd02966">
    <property type="entry name" value="TlpA_like_family"/>
    <property type="match status" value="1"/>
</dbReference>